<organism evidence="2 3">
    <name type="scientific">Brevibacillus fluminis</name>
    <dbReference type="NCBI Taxonomy" id="511487"/>
    <lineage>
        <taxon>Bacteria</taxon>
        <taxon>Bacillati</taxon>
        <taxon>Bacillota</taxon>
        <taxon>Bacilli</taxon>
        <taxon>Bacillales</taxon>
        <taxon>Paenibacillaceae</taxon>
        <taxon>Brevibacillus</taxon>
    </lineage>
</organism>
<protein>
    <submittedName>
        <fullName evidence="2">LytTR family transcriptional regulator</fullName>
    </submittedName>
</protein>
<dbReference type="InterPro" id="IPR007492">
    <property type="entry name" value="LytTR_DNA-bd_dom"/>
</dbReference>
<dbReference type="Gene3D" id="2.40.50.40">
    <property type="match status" value="1"/>
</dbReference>
<dbReference type="EMBL" id="RHHQ01000002">
    <property type="protein sequence ID" value="RNB92603.1"/>
    <property type="molecule type" value="Genomic_DNA"/>
</dbReference>
<dbReference type="GO" id="GO:0000156">
    <property type="term" value="F:phosphorelay response regulator activity"/>
    <property type="evidence" value="ECO:0007669"/>
    <property type="project" value="InterPro"/>
</dbReference>
<name>A0A3M8DWN8_9BACL</name>
<dbReference type="GO" id="GO:0003677">
    <property type="term" value="F:DNA binding"/>
    <property type="evidence" value="ECO:0007669"/>
    <property type="project" value="InterPro"/>
</dbReference>
<dbReference type="PANTHER" id="PTHR37299">
    <property type="entry name" value="TRANSCRIPTIONAL REGULATOR-RELATED"/>
    <property type="match status" value="1"/>
</dbReference>
<dbReference type="RefSeq" id="WP_122915860.1">
    <property type="nucleotide sequence ID" value="NZ_RHHQ01000002.1"/>
</dbReference>
<evidence type="ECO:0000259" key="1">
    <source>
        <dbReference type="PROSITE" id="PS50930"/>
    </source>
</evidence>
<evidence type="ECO:0000313" key="2">
    <source>
        <dbReference type="EMBL" id="RNB92603.1"/>
    </source>
</evidence>
<gene>
    <name evidence="2" type="ORF">EDM56_00180</name>
</gene>
<keyword evidence="3" id="KW-1185">Reference proteome</keyword>
<dbReference type="PROSITE" id="PS50930">
    <property type="entry name" value="HTH_LYTTR"/>
    <property type="match status" value="1"/>
</dbReference>
<evidence type="ECO:0000313" key="3">
    <source>
        <dbReference type="Proteomes" id="UP000271031"/>
    </source>
</evidence>
<comment type="caution">
    <text evidence="2">The sequence shown here is derived from an EMBL/GenBank/DDBJ whole genome shotgun (WGS) entry which is preliminary data.</text>
</comment>
<reference evidence="2 3" key="1">
    <citation type="submission" date="2018-10" db="EMBL/GenBank/DDBJ databases">
        <title>Phylogenomics of Brevibacillus.</title>
        <authorList>
            <person name="Dunlap C."/>
        </authorList>
    </citation>
    <scope>NUCLEOTIDE SEQUENCE [LARGE SCALE GENOMIC DNA]</scope>
    <source>
        <strain evidence="2 3">JCM 15716</strain>
    </source>
</reference>
<dbReference type="PANTHER" id="PTHR37299:SF4">
    <property type="entry name" value="TRANSCRIPTIONAL REGULATOR"/>
    <property type="match status" value="1"/>
</dbReference>
<dbReference type="OrthoDB" id="9802383at2"/>
<accession>A0A3M8DWN8</accession>
<dbReference type="Pfam" id="PF04397">
    <property type="entry name" value="LytTR"/>
    <property type="match status" value="1"/>
</dbReference>
<dbReference type="Gene3D" id="2.20.25.10">
    <property type="match status" value="1"/>
</dbReference>
<sequence>MELTSVPVIVQAFSEMLPQRVSIAITDQSKYIYYQPSESIDLKIKPGDLLRQGTVSLQALTERKKVAQYVDRDVFGVPYYGMSIPLLMRGELEGCVTAIFPKIMPWEEVKLPKHRFLIGKAEDRWVPFSFEQIAYISADEKKTWLHTKDGQYRNKYSLSELDLILPQDQFVRCHRSFFVNVNEIAEIQPDFHSTFILVMKDKAESRIPVSQTYASQFRARLGF</sequence>
<dbReference type="InterPro" id="IPR046947">
    <property type="entry name" value="LytR-like"/>
</dbReference>
<proteinExistence type="predicted"/>
<feature type="domain" description="HTH LytTR-type" evidence="1">
    <location>
        <begin position="117"/>
        <end position="223"/>
    </location>
</feature>
<dbReference type="AlphaFoldDB" id="A0A3M8DWN8"/>
<dbReference type="Proteomes" id="UP000271031">
    <property type="component" value="Unassembled WGS sequence"/>
</dbReference>
<dbReference type="SMART" id="SM00850">
    <property type="entry name" value="LytTR"/>
    <property type="match status" value="1"/>
</dbReference>